<feature type="signal peptide" evidence="6">
    <location>
        <begin position="1"/>
        <end position="21"/>
    </location>
</feature>
<evidence type="ECO:0000256" key="4">
    <source>
        <dbReference type="PROSITE-ProRule" id="PRU00076"/>
    </source>
</evidence>
<evidence type="ECO:0000256" key="5">
    <source>
        <dbReference type="SAM" id="Phobius"/>
    </source>
</evidence>
<keyword evidence="1 4" id="KW-0245">EGF-like domain</keyword>
<keyword evidence="5" id="KW-0472">Membrane</keyword>
<keyword evidence="5" id="KW-1133">Transmembrane helix</keyword>
<dbReference type="EMBL" id="CAJNOC010001995">
    <property type="protein sequence ID" value="CAF0905798.1"/>
    <property type="molecule type" value="Genomic_DNA"/>
</dbReference>
<dbReference type="Gene3D" id="2.10.25.10">
    <property type="entry name" value="Laminin"/>
    <property type="match status" value="1"/>
</dbReference>
<reference evidence="8" key="1">
    <citation type="submission" date="2021-02" db="EMBL/GenBank/DDBJ databases">
        <authorList>
            <person name="Nowell W R."/>
        </authorList>
    </citation>
    <scope>NUCLEOTIDE SEQUENCE</scope>
    <source>
        <strain evidence="8">Ploen Becks lab</strain>
    </source>
</reference>
<evidence type="ECO:0000256" key="1">
    <source>
        <dbReference type="ARBA" id="ARBA00022536"/>
    </source>
</evidence>
<dbReference type="PROSITE" id="PS01186">
    <property type="entry name" value="EGF_2"/>
    <property type="match status" value="1"/>
</dbReference>
<dbReference type="Proteomes" id="UP000663879">
    <property type="component" value="Unassembled WGS sequence"/>
</dbReference>
<keyword evidence="3 4" id="KW-1015">Disulfide bond</keyword>
<feature type="transmembrane region" description="Helical" evidence="5">
    <location>
        <begin position="122"/>
        <end position="142"/>
    </location>
</feature>
<dbReference type="SMART" id="SM00181">
    <property type="entry name" value="EGF"/>
    <property type="match status" value="1"/>
</dbReference>
<comment type="caution">
    <text evidence="4">Lacks conserved residue(s) required for the propagation of feature annotation.</text>
</comment>
<evidence type="ECO:0000256" key="3">
    <source>
        <dbReference type="ARBA" id="ARBA00023157"/>
    </source>
</evidence>
<evidence type="ECO:0000256" key="6">
    <source>
        <dbReference type="SAM" id="SignalP"/>
    </source>
</evidence>
<protein>
    <recommendedName>
        <fullName evidence="7">EGF-like domain-containing protein</fullName>
    </recommendedName>
</protein>
<evidence type="ECO:0000259" key="7">
    <source>
        <dbReference type="PROSITE" id="PS50026"/>
    </source>
</evidence>
<dbReference type="InterPro" id="IPR001881">
    <property type="entry name" value="EGF-like_Ca-bd_dom"/>
</dbReference>
<keyword evidence="9" id="KW-1185">Reference proteome</keyword>
<name>A0A813ZWU5_9BILA</name>
<dbReference type="CDD" id="cd00054">
    <property type="entry name" value="EGF_CA"/>
    <property type="match status" value="1"/>
</dbReference>
<evidence type="ECO:0000313" key="8">
    <source>
        <dbReference type="EMBL" id="CAF0905798.1"/>
    </source>
</evidence>
<feature type="domain" description="EGF-like" evidence="7">
    <location>
        <begin position="22"/>
        <end position="61"/>
    </location>
</feature>
<feature type="disulfide bond" evidence="4">
    <location>
        <begin position="51"/>
        <end position="60"/>
    </location>
</feature>
<dbReference type="GO" id="GO:0005509">
    <property type="term" value="F:calcium ion binding"/>
    <property type="evidence" value="ECO:0007669"/>
    <property type="project" value="InterPro"/>
</dbReference>
<accession>A0A813ZWU5</accession>
<organism evidence="8 9">
    <name type="scientific">Brachionus calyciflorus</name>
    <dbReference type="NCBI Taxonomy" id="104777"/>
    <lineage>
        <taxon>Eukaryota</taxon>
        <taxon>Metazoa</taxon>
        <taxon>Spiralia</taxon>
        <taxon>Gnathifera</taxon>
        <taxon>Rotifera</taxon>
        <taxon>Eurotatoria</taxon>
        <taxon>Monogononta</taxon>
        <taxon>Pseudotrocha</taxon>
        <taxon>Ploima</taxon>
        <taxon>Brachionidae</taxon>
        <taxon>Brachionus</taxon>
    </lineage>
</organism>
<sequence>MLMKKLTLIIILVLNISICLTQTNPCTKNPCKNGGECLSVLAVLGLYKCQCLNGFKGINCEKFNNNYRIETTLISNIDYIDPSTTTLYSSTTTTALKLNPKEILPNKTRQNNLKNEKCISNFLMFLSVFILLLMILIIYLIIKSKKIVNQRNKQCSNRAQKRLLSQNESPPSYEHIMLKKKTLI</sequence>
<dbReference type="PROSITE" id="PS00022">
    <property type="entry name" value="EGF_1"/>
    <property type="match status" value="1"/>
</dbReference>
<keyword evidence="5" id="KW-0812">Transmembrane</keyword>
<feature type="chain" id="PRO_5032576393" description="EGF-like domain-containing protein" evidence="6">
    <location>
        <begin position="22"/>
        <end position="184"/>
    </location>
</feature>
<keyword evidence="2" id="KW-0677">Repeat</keyword>
<evidence type="ECO:0000256" key="2">
    <source>
        <dbReference type="ARBA" id="ARBA00022737"/>
    </source>
</evidence>
<evidence type="ECO:0000313" key="9">
    <source>
        <dbReference type="Proteomes" id="UP000663879"/>
    </source>
</evidence>
<proteinExistence type="predicted"/>
<dbReference type="InterPro" id="IPR000742">
    <property type="entry name" value="EGF"/>
</dbReference>
<gene>
    <name evidence="8" type="ORF">OXX778_LOCUS11638</name>
</gene>
<dbReference type="OrthoDB" id="5949043at2759"/>
<keyword evidence="6" id="KW-0732">Signal</keyword>
<dbReference type="PRINTS" id="PR00010">
    <property type="entry name" value="EGFBLOOD"/>
</dbReference>
<comment type="caution">
    <text evidence="8">The sequence shown here is derived from an EMBL/GenBank/DDBJ whole genome shotgun (WGS) entry which is preliminary data.</text>
</comment>
<dbReference type="Pfam" id="PF00008">
    <property type="entry name" value="EGF"/>
    <property type="match status" value="1"/>
</dbReference>
<dbReference type="AlphaFoldDB" id="A0A813ZWU5"/>
<dbReference type="PROSITE" id="PS50026">
    <property type="entry name" value="EGF_3"/>
    <property type="match status" value="1"/>
</dbReference>
<dbReference type="SUPFAM" id="SSF57196">
    <property type="entry name" value="EGF/Laminin"/>
    <property type="match status" value="1"/>
</dbReference>
<dbReference type="SMART" id="SM00179">
    <property type="entry name" value="EGF_CA"/>
    <property type="match status" value="1"/>
</dbReference>
<dbReference type="FunFam" id="2.10.25.10:FF:000095">
    <property type="entry name" value="Notch, isoform B"/>
    <property type="match status" value="1"/>
</dbReference>